<dbReference type="RefSeq" id="WP_319942407.1">
    <property type="nucleotide sequence ID" value="NZ_WEGI01000001.1"/>
</dbReference>
<protein>
    <recommendedName>
        <fullName evidence="3">DUF2771 domain-containing protein</fullName>
    </recommendedName>
</protein>
<dbReference type="EMBL" id="WEGI01000001">
    <property type="protein sequence ID" value="MQY24732.1"/>
    <property type="molecule type" value="Genomic_DNA"/>
</dbReference>
<gene>
    <name evidence="1" type="ORF">NRB56_02850</name>
</gene>
<accession>A0A7K0DHG8</accession>
<organism evidence="1 2">
    <name type="scientific">Nocardia aurantia</name>
    <dbReference type="NCBI Taxonomy" id="2585199"/>
    <lineage>
        <taxon>Bacteria</taxon>
        <taxon>Bacillati</taxon>
        <taxon>Actinomycetota</taxon>
        <taxon>Actinomycetes</taxon>
        <taxon>Mycobacteriales</taxon>
        <taxon>Nocardiaceae</taxon>
        <taxon>Nocardia</taxon>
    </lineage>
</organism>
<name>A0A7K0DHG8_9NOCA</name>
<dbReference type="InterPro" id="IPR024495">
    <property type="entry name" value="DUF2771"/>
</dbReference>
<sequence>MKPSTRKFAVLAAVALIVVVAAVAGIVATAVHRAHRADPQLTAYAHGKTVTVPPYRFCTVQDEGARLALKCRQSNITAPLATPAGYPLQLSLPRQVADAPWVMVQEYALPDGTAVQHLASYRDYPAGTMAVTVNSRPQQDLRLVGVEIQLVLPVRDENGAESYAPYQVWSIATA</sequence>
<evidence type="ECO:0000313" key="1">
    <source>
        <dbReference type="EMBL" id="MQY24732.1"/>
    </source>
</evidence>
<keyword evidence="2" id="KW-1185">Reference proteome</keyword>
<proteinExistence type="predicted"/>
<dbReference type="Pfam" id="PF10969">
    <property type="entry name" value="DUF2771"/>
    <property type="match status" value="1"/>
</dbReference>
<dbReference type="AlphaFoldDB" id="A0A7K0DHG8"/>
<reference evidence="1 2" key="1">
    <citation type="submission" date="2019-10" db="EMBL/GenBank/DDBJ databases">
        <title>Nocardia macrotermitis sp. nov. and Nocardia aurantia sp. nov., isolated from the gut of fungus growing-termite Macrotermes natalensis.</title>
        <authorList>
            <person name="Benndorf R."/>
            <person name="Schwitalla J."/>
            <person name="Martin K."/>
            <person name="De Beer W."/>
            <person name="Kaster A.-K."/>
            <person name="Vollmers J."/>
            <person name="Poulsen M."/>
            <person name="Beemelmanns C."/>
        </authorList>
    </citation>
    <scope>NUCLEOTIDE SEQUENCE [LARGE SCALE GENOMIC DNA]</scope>
    <source>
        <strain evidence="1 2">RB56</strain>
    </source>
</reference>
<evidence type="ECO:0008006" key="3">
    <source>
        <dbReference type="Google" id="ProtNLM"/>
    </source>
</evidence>
<evidence type="ECO:0000313" key="2">
    <source>
        <dbReference type="Proteomes" id="UP000431401"/>
    </source>
</evidence>
<dbReference type="Proteomes" id="UP000431401">
    <property type="component" value="Unassembled WGS sequence"/>
</dbReference>
<comment type="caution">
    <text evidence="1">The sequence shown here is derived from an EMBL/GenBank/DDBJ whole genome shotgun (WGS) entry which is preliminary data.</text>
</comment>